<gene>
    <name evidence="2" type="ORF">E1B00_03615</name>
</gene>
<comment type="caution">
    <text evidence="2">The sequence shown here is derived from an EMBL/GenBank/DDBJ whole genome shotgun (WGS) entry which is preliminary data.</text>
</comment>
<accession>A0A5C4RUP0</accession>
<evidence type="ECO:0000256" key="1">
    <source>
        <dbReference type="SAM" id="SignalP"/>
    </source>
</evidence>
<keyword evidence="1" id="KW-0732">Signal</keyword>
<feature type="chain" id="PRO_5022748585" description="Alginate export domain-containing protein" evidence="1">
    <location>
        <begin position="23"/>
        <end position="302"/>
    </location>
</feature>
<protein>
    <recommendedName>
        <fullName evidence="4">Alginate export domain-containing protein</fullName>
    </recommendedName>
</protein>
<dbReference type="AlphaFoldDB" id="A0A5C4RUP0"/>
<organism evidence="2 3">
    <name type="scientific">Arenimonas terrae</name>
    <dbReference type="NCBI Taxonomy" id="2546226"/>
    <lineage>
        <taxon>Bacteria</taxon>
        <taxon>Pseudomonadati</taxon>
        <taxon>Pseudomonadota</taxon>
        <taxon>Gammaproteobacteria</taxon>
        <taxon>Lysobacterales</taxon>
        <taxon>Lysobacteraceae</taxon>
        <taxon>Arenimonas</taxon>
    </lineage>
</organism>
<dbReference type="EMBL" id="SMDR01000001">
    <property type="protein sequence ID" value="TNJ34880.1"/>
    <property type="molecule type" value="Genomic_DNA"/>
</dbReference>
<sequence length="302" mass="33348">MSPALRGLAAALMAALALPVAADPGPAVRPEMFLSSDSDGNRSQRASLGWDVRREDIEHWWGFKAERARFSGEGWRDADERLFVRAAGGTGAWRWQGEAGTDGDDLLGSASIFSTDAWRKEFFLERDVLETRLGTARGLVHTFAGAAMDVPMGERWSATGLAGLQDFGGDNLRRHLRASLVYAVLPEQGLSLQLRLRQFNDSDPRELDYFAPGRYRQALGVVSMRRFVGGYQWRATAGLGRQDFTGAGSQPARLLEFDVQTPKDRGYYLRATAGYSDAPADSASGGDGYHYRYVRLEAVWML</sequence>
<dbReference type="Proteomes" id="UP000305760">
    <property type="component" value="Unassembled WGS sequence"/>
</dbReference>
<evidence type="ECO:0000313" key="3">
    <source>
        <dbReference type="Proteomes" id="UP000305760"/>
    </source>
</evidence>
<dbReference type="OrthoDB" id="6675128at2"/>
<name>A0A5C4RUP0_9GAMM</name>
<reference evidence="2 3" key="1">
    <citation type="submission" date="2019-03" db="EMBL/GenBank/DDBJ databases">
        <title>Arenimonas daejeonensis sp. nov., isolated from compost.</title>
        <authorList>
            <person name="Jeon C.O."/>
        </authorList>
    </citation>
    <scope>NUCLEOTIDE SEQUENCE [LARGE SCALE GENOMIC DNA]</scope>
    <source>
        <strain evidence="2 3">R29</strain>
    </source>
</reference>
<feature type="signal peptide" evidence="1">
    <location>
        <begin position="1"/>
        <end position="22"/>
    </location>
</feature>
<evidence type="ECO:0008006" key="4">
    <source>
        <dbReference type="Google" id="ProtNLM"/>
    </source>
</evidence>
<proteinExistence type="predicted"/>
<dbReference type="RefSeq" id="WP_139445808.1">
    <property type="nucleotide sequence ID" value="NZ_SMDR01000001.1"/>
</dbReference>
<evidence type="ECO:0000313" key="2">
    <source>
        <dbReference type="EMBL" id="TNJ34880.1"/>
    </source>
</evidence>
<keyword evidence="3" id="KW-1185">Reference proteome</keyword>